<dbReference type="Proteomes" id="UP000319746">
    <property type="component" value="Unassembled WGS sequence"/>
</dbReference>
<proteinExistence type="predicted"/>
<sequence length="30" mass="3588">MKIIGNKSVEPLSIGPWPLNLLEDTWYRWM</sequence>
<accession>A0A543ANT8</accession>
<name>A0A543ANT8_9MICC</name>
<dbReference type="AlphaFoldDB" id="A0A543ANT8"/>
<keyword evidence="2" id="KW-1185">Reference proteome</keyword>
<evidence type="ECO:0000313" key="2">
    <source>
        <dbReference type="Proteomes" id="UP000319746"/>
    </source>
</evidence>
<reference evidence="1 2" key="1">
    <citation type="submission" date="2019-06" db="EMBL/GenBank/DDBJ databases">
        <title>Sequencing the genomes of 1000 actinobacteria strains.</title>
        <authorList>
            <person name="Klenk H.-P."/>
        </authorList>
    </citation>
    <scope>NUCLEOTIDE SEQUENCE [LARGE SCALE GENOMIC DNA]</scope>
    <source>
        <strain evidence="1 2">DSM 24083</strain>
    </source>
</reference>
<gene>
    <name evidence="1" type="ORF">FB556_0700</name>
</gene>
<comment type="caution">
    <text evidence="1">The sequence shown here is derived from an EMBL/GenBank/DDBJ whole genome shotgun (WGS) entry which is preliminary data.</text>
</comment>
<dbReference type="EMBL" id="VFOU01000001">
    <property type="protein sequence ID" value="TQL74242.1"/>
    <property type="molecule type" value="Genomic_DNA"/>
</dbReference>
<evidence type="ECO:0000313" key="1">
    <source>
        <dbReference type="EMBL" id="TQL74242.1"/>
    </source>
</evidence>
<organism evidence="1 2">
    <name type="scientific">Enteractinococcus coprophilus</name>
    <dbReference type="NCBI Taxonomy" id="1027633"/>
    <lineage>
        <taxon>Bacteria</taxon>
        <taxon>Bacillati</taxon>
        <taxon>Actinomycetota</taxon>
        <taxon>Actinomycetes</taxon>
        <taxon>Micrococcales</taxon>
        <taxon>Micrococcaceae</taxon>
    </lineage>
</organism>
<protein>
    <submittedName>
        <fullName evidence="1">Uncharacterized protein</fullName>
    </submittedName>
</protein>